<feature type="region of interest" description="Disordered" evidence="1">
    <location>
        <begin position="28"/>
        <end position="49"/>
    </location>
</feature>
<organism evidence="3 4">
    <name type="scientific">Ramlibacter tataouinensis</name>
    <dbReference type="NCBI Taxonomy" id="94132"/>
    <lineage>
        <taxon>Bacteria</taxon>
        <taxon>Pseudomonadati</taxon>
        <taxon>Pseudomonadota</taxon>
        <taxon>Betaproteobacteria</taxon>
        <taxon>Burkholderiales</taxon>
        <taxon>Comamonadaceae</taxon>
        <taxon>Ramlibacter</taxon>
    </lineage>
</organism>
<evidence type="ECO:0000256" key="1">
    <source>
        <dbReference type="SAM" id="MobiDB-lite"/>
    </source>
</evidence>
<feature type="chain" id="PRO_5007449599" evidence="2">
    <location>
        <begin position="24"/>
        <end position="115"/>
    </location>
</feature>
<evidence type="ECO:0000313" key="4">
    <source>
        <dbReference type="Proteomes" id="UP000070433"/>
    </source>
</evidence>
<protein>
    <submittedName>
        <fullName evidence="3">Uncharacterized protein</fullName>
    </submittedName>
</protein>
<evidence type="ECO:0000256" key="2">
    <source>
        <dbReference type="SAM" id="SignalP"/>
    </source>
</evidence>
<keyword evidence="2" id="KW-0732">Signal</keyword>
<gene>
    <name evidence="3" type="ORF">UC35_06820</name>
</gene>
<dbReference type="AlphaFoldDB" id="A0A127JRM8"/>
<proteinExistence type="predicted"/>
<keyword evidence="4" id="KW-1185">Reference proteome</keyword>
<evidence type="ECO:0000313" key="3">
    <source>
        <dbReference type="EMBL" id="AMO22648.1"/>
    </source>
</evidence>
<dbReference type="Proteomes" id="UP000070433">
    <property type="component" value="Chromosome"/>
</dbReference>
<sequence>MAVMTAAAVVAATGLLLQLPLGAAVGIAGDRGAPRDPPRPPAPSQKAPPAYQLRCWQHGRLLFDEAPVTLGPEVRQGARLVAIDRNGAPLMVTVAGETTCQVRPYLNVPNLALPH</sequence>
<name>A0A127JRM8_9BURK</name>
<feature type="signal peptide" evidence="2">
    <location>
        <begin position="1"/>
        <end position="23"/>
    </location>
</feature>
<dbReference type="EMBL" id="CP010951">
    <property type="protein sequence ID" value="AMO22648.1"/>
    <property type="molecule type" value="Genomic_DNA"/>
</dbReference>
<accession>A0A127JRM8</accession>
<reference evidence="3 4" key="1">
    <citation type="journal article" date="2014" name="Int. J. Syst. Evol. Microbiol.">
        <title>Ramlibacter solisilvae sp. nov., isolated from forest soil, and emended description of the genus Ramlibacter.</title>
        <authorList>
            <person name="Lee H.J."/>
            <person name="Lee S.H."/>
            <person name="Lee S.S."/>
            <person name="Lee J.S."/>
            <person name="Kim Y."/>
            <person name="Kim S.C."/>
            <person name="Jeon C.O."/>
        </authorList>
    </citation>
    <scope>NUCLEOTIDE SEQUENCE [LARGE SCALE GENOMIC DNA]</scope>
    <source>
        <strain evidence="3 4">5-10</strain>
    </source>
</reference>